<keyword evidence="1" id="KW-0805">Transcription regulation</keyword>
<evidence type="ECO:0000256" key="2">
    <source>
        <dbReference type="ARBA" id="ARBA00023125"/>
    </source>
</evidence>
<dbReference type="Gene3D" id="3.40.50.2300">
    <property type="match status" value="2"/>
</dbReference>
<keyword evidence="3" id="KW-0804">Transcription</keyword>
<dbReference type="Gene3D" id="1.10.10.60">
    <property type="entry name" value="Homeodomain-like"/>
    <property type="match status" value="1"/>
</dbReference>
<dbReference type="Pfam" id="PF13377">
    <property type="entry name" value="Peripla_BP_3"/>
    <property type="match status" value="1"/>
</dbReference>
<dbReference type="InterPro" id="IPR018062">
    <property type="entry name" value="HTH_AraC-typ_CS"/>
</dbReference>
<reference evidence="5" key="1">
    <citation type="submission" date="2016-10" db="EMBL/GenBank/DDBJ databases">
        <title>Sequence of Gallionella enrichment culture.</title>
        <authorList>
            <person name="Poehlein A."/>
            <person name="Muehling M."/>
            <person name="Daniel R."/>
        </authorList>
    </citation>
    <scope>NUCLEOTIDE SEQUENCE</scope>
</reference>
<dbReference type="InterPro" id="IPR020449">
    <property type="entry name" value="Tscrpt_reg_AraC-type_HTH"/>
</dbReference>
<evidence type="ECO:0000259" key="4">
    <source>
        <dbReference type="PROSITE" id="PS01124"/>
    </source>
</evidence>
<dbReference type="GO" id="GO:0000976">
    <property type="term" value="F:transcription cis-regulatory region binding"/>
    <property type="evidence" value="ECO:0007669"/>
    <property type="project" value="TreeGrafter"/>
</dbReference>
<protein>
    <submittedName>
        <fullName evidence="5">Xylose operon regulatory protein</fullName>
    </submittedName>
</protein>
<dbReference type="InterPro" id="IPR028082">
    <property type="entry name" value="Peripla_BP_I"/>
</dbReference>
<dbReference type="Pfam" id="PF12833">
    <property type="entry name" value="HTH_18"/>
    <property type="match status" value="1"/>
</dbReference>
<dbReference type="AlphaFoldDB" id="A0A1J5T081"/>
<sequence length="401" mass="43927">MDSTRPQRARKLRIAAFVTIELEHGRGILRGIAHHFRNRPEVTVLRYGQTQGYELEALQGMRLDGIIAKVGTARDVGVFGQLGLPVINISGQMNPRDVPQVNSDDRRVGAIALDHFFRRGYRNVAYCGNARHAASRLRLAGFEAAAKAAGVAGEVPALFIPKGDQNTPYADSVRVALDSWLRSLPRPVGVFAFTDRVALELAEACGREGLRIPEEVALLGVGDDLTRIDFAPVALSSIRLNTERIGTLAAEALDRWIATGMRPGDVMVPPKKIITRRSSDHYAVADDGVSQALDYLRENLANPIYVDEVAVAAGVSRRALELRFRRALGTSVNSEALRMKMECAAELLEDPGTQVTEVAFKLGFGSLKDFSRAFSRYYSHSPREHRARSIEGKGGALTAQR</sequence>
<dbReference type="InterPro" id="IPR046335">
    <property type="entry name" value="LacI/GalR-like_sensor"/>
</dbReference>
<dbReference type="PANTHER" id="PTHR30146:SF24">
    <property type="entry name" value="XYLOSE OPERON REGULATORY PROTEIN"/>
    <property type="match status" value="1"/>
</dbReference>
<dbReference type="PANTHER" id="PTHR30146">
    <property type="entry name" value="LACI-RELATED TRANSCRIPTIONAL REPRESSOR"/>
    <property type="match status" value="1"/>
</dbReference>
<dbReference type="InterPro" id="IPR009057">
    <property type="entry name" value="Homeodomain-like_sf"/>
</dbReference>
<accession>A0A1J5T081</accession>
<evidence type="ECO:0000256" key="1">
    <source>
        <dbReference type="ARBA" id="ARBA00023015"/>
    </source>
</evidence>
<comment type="caution">
    <text evidence="5">The sequence shown here is derived from an EMBL/GenBank/DDBJ whole genome shotgun (WGS) entry which is preliminary data.</text>
</comment>
<proteinExistence type="predicted"/>
<dbReference type="PROSITE" id="PS00041">
    <property type="entry name" value="HTH_ARAC_FAMILY_1"/>
    <property type="match status" value="1"/>
</dbReference>
<gene>
    <name evidence="5" type="primary">xylR_5</name>
    <name evidence="5" type="ORF">GALL_105160</name>
</gene>
<feature type="domain" description="HTH araC/xylS-type" evidence="4">
    <location>
        <begin position="290"/>
        <end position="388"/>
    </location>
</feature>
<dbReference type="InterPro" id="IPR018060">
    <property type="entry name" value="HTH_AraC"/>
</dbReference>
<keyword evidence="2" id="KW-0238">DNA-binding</keyword>
<dbReference type="SMART" id="SM00342">
    <property type="entry name" value="HTH_ARAC"/>
    <property type="match status" value="1"/>
</dbReference>
<dbReference type="GO" id="GO:0003700">
    <property type="term" value="F:DNA-binding transcription factor activity"/>
    <property type="evidence" value="ECO:0007669"/>
    <property type="project" value="InterPro"/>
</dbReference>
<evidence type="ECO:0000313" key="5">
    <source>
        <dbReference type="EMBL" id="OIR07260.1"/>
    </source>
</evidence>
<evidence type="ECO:0000256" key="3">
    <source>
        <dbReference type="ARBA" id="ARBA00023163"/>
    </source>
</evidence>
<organism evidence="5">
    <name type="scientific">mine drainage metagenome</name>
    <dbReference type="NCBI Taxonomy" id="410659"/>
    <lineage>
        <taxon>unclassified sequences</taxon>
        <taxon>metagenomes</taxon>
        <taxon>ecological metagenomes</taxon>
    </lineage>
</organism>
<dbReference type="SUPFAM" id="SSF53822">
    <property type="entry name" value="Periplasmic binding protein-like I"/>
    <property type="match status" value="1"/>
</dbReference>
<dbReference type="EMBL" id="MLJW01000038">
    <property type="protein sequence ID" value="OIR07260.1"/>
    <property type="molecule type" value="Genomic_DNA"/>
</dbReference>
<name>A0A1J5T081_9ZZZZ</name>
<dbReference type="PROSITE" id="PS01124">
    <property type="entry name" value="HTH_ARAC_FAMILY_2"/>
    <property type="match status" value="1"/>
</dbReference>
<dbReference type="SUPFAM" id="SSF46689">
    <property type="entry name" value="Homeodomain-like"/>
    <property type="match status" value="2"/>
</dbReference>
<dbReference type="PRINTS" id="PR00032">
    <property type="entry name" value="HTHARAC"/>
</dbReference>